<dbReference type="RefSeq" id="WP_040684732.1">
    <property type="nucleotide sequence ID" value="NZ_CP010825.1"/>
</dbReference>
<sequence>MVKEVKMTAKELLEKLIGEGLPPEGWGRWVWKTGQGEYGLSALVPQNTLPPVEEGEEVLFWWGGVRKADIPYWPENFLPADYEGDEDPEEVAEKVLVGHLLAEAMRNLPDQDQEEFTKALWDMQWDHLEAATALELR</sequence>
<keyword evidence="1" id="KW-0614">Plasmid</keyword>
<geneLocation type="plasmid" evidence="1 2">
    <name>pTA69</name>
</geneLocation>
<proteinExistence type="predicted"/>
<accession>A0ABM5VQ61</accession>
<evidence type="ECO:0000313" key="1">
    <source>
        <dbReference type="EMBL" id="ALJ92310.1"/>
    </source>
</evidence>
<dbReference type="EMBL" id="CP010825">
    <property type="protein sequence ID" value="ALJ92310.1"/>
    <property type="molecule type" value="Genomic_DNA"/>
</dbReference>
<organism evidence="1 2">
    <name type="scientific">Thermus aquaticus (strain ATCC BAA-2747 / Y51MC23)</name>
    <dbReference type="NCBI Taxonomy" id="498848"/>
    <lineage>
        <taxon>Bacteria</taxon>
        <taxon>Thermotogati</taxon>
        <taxon>Deinococcota</taxon>
        <taxon>Deinococci</taxon>
        <taxon>Thermales</taxon>
        <taxon>Thermaceae</taxon>
        <taxon>Thermus</taxon>
    </lineage>
</organism>
<gene>
    <name evidence="1" type="ORF">TO73_2781</name>
</gene>
<evidence type="ECO:0000313" key="2">
    <source>
        <dbReference type="Proteomes" id="UP000058660"/>
    </source>
</evidence>
<protein>
    <submittedName>
        <fullName evidence="1">Uncharacterized protein</fullName>
    </submittedName>
</protein>
<name>A0ABM5VQ61_THEA5</name>
<keyword evidence="2" id="KW-1185">Reference proteome</keyword>
<reference evidence="2" key="1">
    <citation type="journal article" date="2015" name="PLoS ONE">
        <title>Complete Genome Sequence of Thermus aquaticus Y51MC23.</title>
        <authorList>
            <person name="Brumm P.J."/>
            <person name="Monsma S."/>
            <person name="Keough B."/>
            <person name="Jasinovica S."/>
            <person name="Ferguson E."/>
            <person name="Schoenfeld T."/>
            <person name="Lodes M."/>
            <person name="Mead D.A."/>
        </authorList>
    </citation>
    <scope>NUCLEOTIDE SEQUENCE [LARGE SCALE GENOMIC DNA]</scope>
    <source>
        <strain evidence="2">BAA-2747 / Y51MC23</strain>
    </source>
</reference>
<dbReference type="Proteomes" id="UP000058660">
    <property type="component" value="Plasmid pTA69"/>
</dbReference>